<organism evidence="1 2">
    <name type="scientific">Coniochaeta ligniaria NRRL 30616</name>
    <dbReference type="NCBI Taxonomy" id="1408157"/>
    <lineage>
        <taxon>Eukaryota</taxon>
        <taxon>Fungi</taxon>
        <taxon>Dikarya</taxon>
        <taxon>Ascomycota</taxon>
        <taxon>Pezizomycotina</taxon>
        <taxon>Sordariomycetes</taxon>
        <taxon>Sordariomycetidae</taxon>
        <taxon>Coniochaetales</taxon>
        <taxon>Coniochaetaceae</taxon>
        <taxon>Coniochaeta</taxon>
    </lineage>
</organism>
<proteinExistence type="predicted"/>
<dbReference type="PROSITE" id="PS51257">
    <property type="entry name" value="PROKAR_LIPOPROTEIN"/>
    <property type="match status" value="1"/>
</dbReference>
<dbReference type="AlphaFoldDB" id="A0A1J7JLS1"/>
<sequence length="69" mass="7513">MDTFARYNPRATETGLFFASQPYPVVSGSCPAPPREYTLVSTQVSGGCYSRTLSDVLETVPSNFNESNT</sequence>
<dbReference type="InParanoid" id="A0A1J7JLS1"/>
<evidence type="ECO:0000313" key="2">
    <source>
        <dbReference type="Proteomes" id="UP000182658"/>
    </source>
</evidence>
<dbReference type="EMBL" id="KV875093">
    <property type="protein sequence ID" value="OIW34345.1"/>
    <property type="molecule type" value="Genomic_DNA"/>
</dbReference>
<protein>
    <submittedName>
        <fullName evidence="1">Uncharacterized protein</fullName>
    </submittedName>
</protein>
<dbReference type="Proteomes" id="UP000182658">
    <property type="component" value="Unassembled WGS sequence"/>
</dbReference>
<gene>
    <name evidence="1" type="ORF">CONLIGDRAFT_626358</name>
</gene>
<reference evidence="1 2" key="1">
    <citation type="submission" date="2016-10" db="EMBL/GenBank/DDBJ databases">
        <title>Draft genome sequence of Coniochaeta ligniaria NRRL30616, a lignocellulolytic fungus for bioabatement of inhibitors in plant biomass hydrolysates.</title>
        <authorList>
            <consortium name="DOE Joint Genome Institute"/>
            <person name="Jimenez D.J."/>
            <person name="Hector R.E."/>
            <person name="Riley R."/>
            <person name="Sun H."/>
            <person name="Grigoriev I.V."/>
            <person name="Van Elsas J.D."/>
            <person name="Nichols N.N."/>
        </authorList>
    </citation>
    <scope>NUCLEOTIDE SEQUENCE [LARGE SCALE GENOMIC DNA]</scope>
    <source>
        <strain evidence="1 2">NRRL 30616</strain>
    </source>
</reference>
<keyword evidence="2" id="KW-1185">Reference proteome</keyword>
<name>A0A1J7JLS1_9PEZI</name>
<accession>A0A1J7JLS1</accession>
<evidence type="ECO:0000313" key="1">
    <source>
        <dbReference type="EMBL" id="OIW34345.1"/>
    </source>
</evidence>